<dbReference type="AlphaFoldDB" id="A0A1H3WVQ8"/>
<accession>A0A1H3WVQ8</accession>
<dbReference type="Proteomes" id="UP000198951">
    <property type="component" value="Unassembled WGS sequence"/>
</dbReference>
<dbReference type="RefSeq" id="WP_091083594.1">
    <property type="nucleotide sequence ID" value="NZ_FNRD01000001.1"/>
</dbReference>
<proteinExistence type="predicted"/>
<organism evidence="1 2">
    <name type="scientific">Flavobacterium gillisiae</name>
    <dbReference type="NCBI Taxonomy" id="150146"/>
    <lineage>
        <taxon>Bacteria</taxon>
        <taxon>Pseudomonadati</taxon>
        <taxon>Bacteroidota</taxon>
        <taxon>Flavobacteriia</taxon>
        <taxon>Flavobacteriales</taxon>
        <taxon>Flavobacteriaceae</taxon>
        <taxon>Flavobacterium</taxon>
    </lineage>
</organism>
<gene>
    <name evidence="1" type="ORF">SAMN05443667_101265</name>
</gene>
<protein>
    <submittedName>
        <fullName evidence="1">Uncharacterized protein</fullName>
    </submittedName>
</protein>
<evidence type="ECO:0000313" key="1">
    <source>
        <dbReference type="EMBL" id="SDZ91257.1"/>
    </source>
</evidence>
<reference evidence="2" key="1">
    <citation type="submission" date="2016-10" db="EMBL/GenBank/DDBJ databases">
        <authorList>
            <person name="Varghese N."/>
            <person name="Submissions S."/>
        </authorList>
    </citation>
    <scope>NUCLEOTIDE SEQUENCE [LARGE SCALE GENOMIC DNA]</scope>
    <source>
        <strain evidence="2">DSM 22376</strain>
    </source>
</reference>
<keyword evidence="2" id="KW-1185">Reference proteome</keyword>
<name>A0A1H3WVQ8_9FLAO</name>
<evidence type="ECO:0000313" key="2">
    <source>
        <dbReference type="Proteomes" id="UP000198951"/>
    </source>
</evidence>
<dbReference type="STRING" id="150146.SAMN05443667_101265"/>
<dbReference type="EMBL" id="FNRD01000001">
    <property type="protein sequence ID" value="SDZ91257.1"/>
    <property type="molecule type" value="Genomic_DNA"/>
</dbReference>
<dbReference type="OrthoDB" id="1357706at2"/>
<sequence length="116" mass="13430">MKVELKITADQVLYLQKKLQEVAVIHPREFVRLSHSKKIENSLLLDCFDKISSKADSISRKPTIFDHKKKYSISFKYHEAAILGTLCCSLKQLEPKDHHNYSLANSLFLLIDKKTQ</sequence>